<dbReference type="Gene3D" id="2.40.420.20">
    <property type="match status" value="1"/>
</dbReference>
<keyword evidence="9" id="KW-1185">Reference proteome</keyword>
<comment type="subcellular location">
    <subcellularLocation>
        <location evidence="1">Cell envelope</location>
    </subcellularLocation>
</comment>
<sequence length="384" mass="40505">MAFRFTHLLAGVFLASAANAQMPPPTVGVIELKTQAVPRTIVEPGRAIASAQVEIRPRVEGTVTEIGYQAGRPVETGDVLFRIDPSTYEADLRAAEADLAAARASVQEAEAALQRSEQLLGTGTSQAQVDTARSTLEQARATLQSATVTRDLARTDLDRTTVTSPITGVAGFANVSVGDLVAANQADALATVTQLDPIDVEIWAPSARILSLIDDVSSDRVEIAESITATLTLETGRTFDADGQMVATGQNVSETTGSRATRFRFENPRHVLLPGMFVRSEVMLGSARAILVPQSATERAPTGELTAWVVVDGAAEQRSLNEIGTHEHGWIVTDGVAAGELLAVDGLANLTTGIEVQTVPVMLDEDGVVRDLEDADAPGDTEAE</sequence>
<evidence type="ECO:0000313" key="9">
    <source>
        <dbReference type="Proteomes" id="UP001265259"/>
    </source>
</evidence>
<comment type="caution">
    <text evidence="8">The sequence shown here is derived from an EMBL/GenBank/DDBJ whole genome shotgun (WGS) entry which is preliminary data.</text>
</comment>
<dbReference type="Gene3D" id="1.10.287.470">
    <property type="entry name" value="Helix hairpin bin"/>
    <property type="match status" value="1"/>
</dbReference>
<dbReference type="PANTHER" id="PTHR30158">
    <property type="entry name" value="ACRA/E-RELATED COMPONENT OF DRUG EFFLUX TRANSPORTER"/>
    <property type="match status" value="1"/>
</dbReference>
<dbReference type="PANTHER" id="PTHR30158:SF3">
    <property type="entry name" value="MULTIDRUG EFFLUX PUMP SUBUNIT ACRA-RELATED"/>
    <property type="match status" value="1"/>
</dbReference>
<organism evidence="8 9">
    <name type="scientific">Tropicimonas omnivorans</name>
    <dbReference type="NCBI Taxonomy" id="3075590"/>
    <lineage>
        <taxon>Bacteria</taxon>
        <taxon>Pseudomonadati</taxon>
        <taxon>Pseudomonadota</taxon>
        <taxon>Alphaproteobacteria</taxon>
        <taxon>Rhodobacterales</taxon>
        <taxon>Roseobacteraceae</taxon>
        <taxon>Tropicimonas</taxon>
    </lineage>
</organism>
<proteinExistence type="inferred from homology"/>
<evidence type="ECO:0000259" key="6">
    <source>
        <dbReference type="Pfam" id="PF25944"/>
    </source>
</evidence>
<dbReference type="Pfam" id="PF25967">
    <property type="entry name" value="RND-MFP_C"/>
    <property type="match status" value="1"/>
</dbReference>
<dbReference type="Gene3D" id="2.40.30.170">
    <property type="match status" value="1"/>
</dbReference>
<feature type="chain" id="PRO_5046589781" evidence="4">
    <location>
        <begin position="21"/>
        <end position="384"/>
    </location>
</feature>
<evidence type="ECO:0000313" key="8">
    <source>
        <dbReference type="EMBL" id="MDT0683042.1"/>
    </source>
</evidence>
<dbReference type="InterPro" id="IPR006143">
    <property type="entry name" value="RND_pump_MFP"/>
</dbReference>
<feature type="domain" description="Multidrug resistance protein MdtA-like beta-barrel" evidence="6">
    <location>
        <begin position="197"/>
        <end position="284"/>
    </location>
</feature>
<feature type="coiled-coil region" evidence="3">
    <location>
        <begin position="92"/>
        <end position="119"/>
    </location>
</feature>
<dbReference type="SUPFAM" id="SSF111369">
    <property type="entry name" value="HlyD-like secretion proteins"/>
    <property type="match status" value="1"/>
</dbReference>
<dbReference type="EMBL" id="JAVRHL010000002">
    <property type="protein sequence ID" value="MDT0683042.1"/>
    <property type="molecule type" value="Genomic_DNA"/>
</dbReference>
<keyword evidence="3" id="KW-0175">Coiled coil</keyword>
<evidence type="ECO:0000256" key="4">
    <source>
        <dbReference type="SAM" id="SignalP"/>
    </source>
</evidence>
<evidence type="ECO:0000259" key="7">
    <source>
        <dbReference type="Pfam" id="PF25967"/>
    </source>
</evidence>
<feature type="signal peptide" evidence="4">
    <location>
        <begin position="1"/>
        <end position="20"/>
    </location>
</feature>
<dbReference type="InterPro" id="IPR058627">
    <property type="entry name" value="MdtA-like_C"/>
</dbReference>
<dbReference type="InterPro" id="IPR058625">
    <property type="entry name" value="MdtA-like_BSH"/>
</dbReference>
<comment type="similarity">
    <text evidence="2">Belongs to the membrane fusion protein (MFP) (TC 8.A.1) family.</text>
</comment>
<protein>
    <submittedName>
        <fullName evidence="8">Efflux RND transporter periplasmic adaptor subunit</fullName>
    </submittedName>
</protein>
<dbReference type="Proteomes" id="UP001265259">
    <property type="component" value="Unassembled WGS sequence"/>
</dbReference>
<feature type="domain" description="Multidrug resistance protein MdtA-like barrel-sandwich hybrid" evidence="5">
    <location>
        <begin position="52"/>
        <end position="193"/>
    </location>
</feature>
<evidence type="ECO:0000256" key="3">
    <source>
        <dbReference type="SAM" id="Coils"/>
    </source>
</evidence>
<dbReference type="NCBIfam" id="TIGR01730">
    <property type="entry name" value="RND_mfp"/>
    <property type="match status" value="1"/>
</dbReference>
<dbReference type="InterPro" id="IPR058626">
    <property type="entry name" value="MdtA-like_b-barrel"/>
</dbReference>
<gene>
    <name evidence="8" type="ORF">RM543_10110</name>
</gene>
<feature type="domain" description="Multidrug resistance protein MdtA-like C-terminal permuted SH3" evidence="7">
    <location>
        <begin position="289"/>
        <end position="347"/>
    </location>
</feature>
<evidence type="ECO:0000256" key="1">
    <source>
        <dbReference type="ARBA" id="ARBA00004196"/>
    </source>
</evidence>
<dbReference type="Gene3D" id="2.40.50.100">
    <property type="match status" value="1"/>
</dbReference>
<name>A0ABU3DH94_9RHOB</name>
<evidence type="ECO:0000256" key="2">
    <source>
        <dbReference type="ARBA" id="ARBA00009477"/>
    </source>
</evidence>
<keyword evidence="4" id="KW-0732">Signal</keyword>
<dbReference type="RefSeq" id="WP_311691140.1">
    <property type="nucleotide sequence ID" value="NZ_JAVRHL010000002.1"/>
</dbReference>
<dbReference type="Pfam" id="PF25944">
    <property type="entry name" value="Beta-barrel_RND"/>
    <property type="match status" value="1"/>
</dbReference>
<evidence type="ECO:0000259" key="5">
    <source>
        <dbReference type="Pfam" id="PF25917"/>
    </source>
</evidence>
<accession>A0ABU3DH94</accession>
<dbReference type="Pfam" id="PF25917">
    <property type="entry name" value="BSH_RND"/>
    <property type="match status" value="1"/>
</dbReference>
<reference evidence="8 9" key="1">
    <citation type="submission" date="2023-09" db="EMBL/GenBank/DDBJ databases">
        <authorList>
            <person name="Rey-Velasco X."/>
        </authorList>
    </citation>
    <scope>NUCLEOTIDE SEQUENCE [LARGE SCALE GENOMIC DNA]</scope>
    <source>
        <strain evidence="8 9">F158</strain>
    </source>
</reference>